<dbReference type="Pfam" id="PF00096">
    <property type="entry name" value="zf-C2H2"/>
    <property type="match status" value="2"/>
</dbReference>
<evidence type="ECO:0000256" key="5">
    <source>
        <dbReference type="PROSITE-ProRule" id="PRU00042"/>
    </source>
</evidence>
<organism evidence="8 9">
    <name type="scientific">Caulochytrium protostelioides</name>
    <dbReference type="NCBI Taxonomy" id="1555241"/>
    <lineage>
        <taxon>Eukaryota</taxon>
        <taxon>Fungi</taxon>
        <taxon>Fungi incertae sedis</taxon>
        <taxon>Chytridiomycota</taxon>
        <taxon>Chytridiomycota incertae sedis</taxon>
        <taxon>Chytridiomycetes</taxon>
        <taxon>Caulochytriales</taxon>
        <taxon>Caulochytriaceae</taxon>
        <taxon>Caulochytrium</taxon>
    </lineage>
</organism>
<dbReference type="Gene3D" id="3.30.160.60">
    <property type="entry name" value="Classic Zinc Finger"/>
    <property type="match status" value="2"/>
</dbReference>
<evidence type="ECO:0000256" key="6">
    <source>
        <dbReference type="SAM" id="MobiDB-lite"/>
    </source>
</evidence>
<reference evidence="9" key="1">
    <citation type="journal article" date="2018" name="Nat. Microbiol.">
        <title>Leveraging single-cell genomics to expand the fungal tree of life.</title>
        <authorList>
            <person name="Ahrendt S.R."/>
            <person name="Quandt C.A."/>
            <person name="Ciobanu D."/>
            <person name="Clum A."/>
            <person name="Salamov A."/>
            <person name="Andreopoulos B."/>
            <person name="Cheng J.F."/>
            <person name="Woyke T."/>
            <person name="Pelin A."/>
            <person name="Henrissat B."/>
            <person name="Reynolds N.K."/>
            <person name="Benny G.L."/>
            <person name="Smith M.E."/>
            <person name="James T.Y."/>
            <person name="Grigoriev I.V."/>
        </authorList>
    </citation>
    <scope>NUCLEOTIDE SEQUENCE [LARGE SCALE GENOMIC DNA]</scope>
    <source>
        <strain evidence="9">ATCC 52028</strain>
    </source>
</reference>
<keyword evidence="1" id="KW-0479">Metal-binding</keyword>
<keyword evidence="3 5" id="KW-0863">Zinc-finger</keyword>
<dbReference type="PANTHER" id="PTHR23235">
    <property type="entry name" value="KRUEPPEL-LIKE TRANSCRIPTION FACTOR"/>
    <property type="match status" value="1"/>
</dbReference>
<gene>
    <name evidence="8" type="ORF">CAUPRSCDRAFT_5846</name>
</gene>
<accession>A0A4P9WYR6</accession>
<evidence type="ECO:0000256" key="1">
    <source>
        <dbReference type="ARBA" id="ARBA00022723"/>
    </source>
</evidence>
<keyword evidence="2" id="KW-0677">Repeat</keyword>
<dbReference type="EMBL" id="ML009150">
    <property type="protein sequence ID" value="RKO97872.1"/>
    <property type="molecule type" value="Genomic_DNA"/>
</dbReference>
<evidence type="ECO:0000313" key="8">
    <source>
        <dbReference type="EMBL" id="RKO97872.1"/>
    </source>
</evidence>
<dbReference type="GO" id="GO:0008270">
    <property type="term" value="F:zinc ion binding"/>
    <property type="evidence" value="ECO:0007669"/>
    <property type="project" value="UniProtKB-KW"/>
</dbReference>
<evidence type="ECO:0000256" key="2">
    <source>
        <dbReference type="ARBA" id="ARBA00022737"/>
    </source>
</evidence>
<dbReference type="AlphaFoldDB" id="A0A4P9WYR6"/>
<evidence type="ECO:0000256" key="4">
    <source>
        <dbReference type="ARBA" id="ARBA00022833"/>
    </source>
</evidence>
<protein>
    <recommendedName>
        <fullName evidence="7">C2H2-type domain-containing protein</fullName>
    </recommendedName>
</protein>
<dbReference type="PROSITE" id="PS00028">
    <property type="entry name" value="ZINC_FINGER_C2H2_1"/>
    <property type="match status" value="1"/>
</dbReference>
<proteinExistence type="predicted"/>
<dbReference type="Proteomes" id="UP000268535">
    <property type="component" value="Unassembled WGS sequence"/>
</dbReference>
<evidence type="ECO:0000313" key="9">
    <source>
        <dbReference type="Proteomes" id="UP000268535"/>
    </source>
</evidence>
<sequence length="141" mass="15031">MATYAPPSGSTSASASASAPSTPRSVPASTVRSGAPTAASIAALARAEALAKQNAPGLLPPGSGTPINRKRNPRKWIQTSPNVLDPRRSPFVCSYPDCGMRFSRNIKLERHYRTHTGERPFHCPAPGCGKSYARKDHLGRH</sequence>
<feature type="region of interest" description="Disordered" evidence="6">
    <location>
        <begin position="54"/>
        <end position="83"/>
    </location>
</feature>
<dbReference type="GO" id="GO:0000978">
    <property type="term" value="F:RNA polymerase II cis-regulatory region sequence-specific DNA binding"/>
    <property type="evidence" value="ECO:0007669"/>
    <property type="project" value="TreeGrafter"/>
</dbReference>
<name>A0A4P9WYR6_9FUNG</name>
<dbReference type="FunFam" id="3.30.160.60:FF:000125">
    <property type="entry name" value="Putative zinc finger protein 143"/>
    <property type="match status" value="1"/>
</dbReference>
<dbReference type="InterPro" id="IPR013087">
    <property type="entry name" value="Znf_C2H2_type"/>
</dbReference>
<dbReference type="InterPro" id="IPR036236">
    <property type="entry name" value="Znf_C2H2_sf"/>
</dbReference>
<dbReference type="SUPFAM" id="SSF57667">
    <property type="entry name" value="beta-beta-alpha zinc fingers"/>
    <property type="match status" value="1"/>
</dbReference>
<evidence type="ECO:0000256" key="3">
    <source>
        <dbReference type="ARBA" id="ARBA00022771"/>
    </source>
</evidence>
<keyword evidence="4" id="KW-0862">Zinc</keyword>
<feature type="domain" description="C2H2-type" evidence="7">
    <location>
        <begin position="121"/>
        <end position="141"/>
    </location>
</feature>
<feature type="region of interest" description="Disordered" evidence="6">
    <location>
        <begin position="1"/>
        <end position="37"/>
    </location>
</feature>
<evidence type="ECO:0000259" key="7">
    <source>
        <dbReference type="PROSITE" id="PS50157"/>
    </source>
</evidence>
<dbReference type="SMART" id="SM00355">
    <property type="entry name" value="ZnF_C2H2"/>
    <property type="match status" value="2"/>
</dbReference>
<dbReference type="PROSITE" id="PS50157">
    <property type="entry name" value="ZINC_FINGER_C2H2_2"/>
    <property type="match status" value="2"/>
</dbReference>
<dbReference type="PANTHER" id="PTHR23235:SF120">
    <property type="entry name" value="KRUPPEL-LIKE FACTOR 15"/>
    <property type="match status" value="1"/>
</dbReference>
<dbReference type="GO" id="GO:0000981">
    <property type="term" value="F:DNA-binding transcription factor activity, RNA polymerase II-specific"/>
    <property type="evidence" value="ECO:0007669"/>
    <property type="project" value="TreeGrafter"/>
</dbReference>
<feature type="domain" description="C2H2-type" evidence="7">
    <location>
        <begin position="91"/>
        <end position="120"/>
    </location>
</feature>
<feature type="non-terminal residue" evidence="8">
    <location>
        <position position="141"/>
    </location>
</feature>